<dbReference type="OrthoDB" id="126772at2759"/>
<dbReference type="InParanoid" id="A0A6P8Y7Z8"/>
<dbReference type="RefSeq" id="XP_034232206.1">
    <property type="nucleotide sequence ID" value="XM_034376315.1"/>
</dbReference>
<dbReference type="PROSITE" id="PS51465">
    <property type="entry name" value="KAZAL_2"/>
    <property type="match status" value="1"/>
</dbReference>
<dbReference type="CDD" id="cd00104">
    <property type="entry name" value="KAZAL_FS"/>
    <property type="match status" value="1"/>
</dbReference>
<dbReference type="InterPro" id="IPR036058">
    <property type="entry name" value="Kazal_dom_sf"/>
</dbReference>
<proteinExistence type="predicted"/>
<evidence type="ECO:0000313" key="3">
    <source>
        <dbReference type="Proteomes" id="UP000515158"/>
    </source>
</evidence>
<evidence type="ECO:0000256" key="1">
    <source>
        <dbReference type="SAM" id="SignalP"/>
    </source>
</evidence>
<dbReference type="KEGG" id="tpal:117640082"/>
<dbReference type="Pfam" id="PF07648">
    <property type="entry name" value="Kazal_2"/>
    <property type="match status" value="1"/>
</dbReference>
<name>A0A6P8Y7Z8_THRPL</name>
<keyword evidence="3" id="KW-1185">Reference proteome</keyword>
<evidence type="ECO:0000313" key="4">
    <source>
        <dbReference type="RefSeq" id="XP_034232206.1"/>
    </source>
</evidence>
<organism evidence="4">
    <name type="scientific">Thrips palmi</name>
    <name type="common">Melon thrips</name>
    <dbReference type="NCBI Taxonomy" id="161013"/>
    <lineage>
        <taxon>Eukaryota</taxon>
        <taxon>Metazoa</taxon>
        <taxon>Ecdysozoa</taxon>
        <taxon>Arthropoda</taxon>
        <taxon>Hexapoda</taxon>
        <taxon>Insecta</taxon>
        <taxon>Pterygota</taxon>
        <taxon>Neoptera</taxon>
        <taxon>Paraneoptera</taxon>
        <taxon>Thysanoptera</taxon>
        <taxon>Terebrantia</taxon>
        <taxon>Thripoidea</taxon>
        <taxon>Thripidae</taxon>
        <taxon>Thrips</taxon>
    </lineage>
</organism>
<protein>
    <submittedName>
        <fullName evidence="4">Turripeptide Gsg9.2</fullName>
    </submittedName>
</protein>
<sequence>MKFVAAALVASAAVAVILALEDPVPSYYGQYPKECTQVCHKNLEPVCAKNGEGRNRTYPNKCFIDYLNCRENTDFEFVSDGECPDAPLEWQNDEDAFARFDV</sequence>
<gene>
    <name evidence="4" type="primary">LOC117640082</name>
</gene>
<dbReference type="SUPFAM" id="SSF100895">
    <property type="entry name" value="Kazal-type serine protease inhibitors"/>
    <property type="match status" value="1"/>
</dbReference>
<feature type="signal peptide" evidence="1">
    <location>
        <begin position="1"/>
        <end position="19"/>
    </location>
</feature>
<accession>A0A6P8Y7Z8</accession>
<dbReference type="Proteomes" id="UP000515158">
    <property type="component" value="Unplaced"/>
</dbReference>
<dbReference type="FunCoup" id="A0A6P8Y7Z8">
    <property type="interactions" value="15"/>
</dbReference>
<dbReference type="AlphaFoldDB" id="A0A6P8Y7Z8"/>
<evidence type="ECO:0000259" key="2">
    <source>
        <dbReference type="PROSITE" id="PS51465"/>
    </source>
</evidence>
<dbReference type="SMART" id="SM00280">
    <property type="entry name" value="KAZAL"/>
    <property type="match status" value="1"/>
</dbReference>
<reference evidence="4" key="1">
    <citation type="submission" date="2025-08" db="UniProtKB">
        <authorList>
            <consortium name="RefSeq"/>
        </authorList>
    </citation>
    <scope>IDENTIFICATION</scope>
    <source>
        <tissue evidence="4">Total insect</tissue>
    </source>
</reference>
<feature type="chain" id="PRO_5027545822" evidence="1">
    <location>
        <begin position="20"/>
        <end position="102"/>
    </location>
</feature>
<keyword evidence="1" id="KW-0732">Signal</keyword>
<feature type="domain" description="Kazal-like" evidence="2">
    <location>
        <begin position="29"/>
        <end position="85"/>
    </location>
</feature>
<dbReference type="InterPro" id="IPR002350">
    <property type="entry name" value="Kazal_dom"/>
</dbReference>
<dbReference type="GeneID" id="117640082"/>
<dbReference type="Gene3D" id="3.30.60.30">
    <property type="match status" value="1"/>
</dbReference>